<dbReference type="Pfam" id="PF00582">
    <property type="entry name" value="Usp"/>
    <property type="match status" value="1"/>
</dbReference>
<evidence type="ECO:0000256" key="1">
    <source>
        <dbReference type="SAM" id="MobiDB-lite"/>
    </source>
</evidence>
<gene>
    <name evidence="3" type="ORF">I4I81_06175</name>
</gene>
<dbReference type="RefSeq" id="WP_218615879.1">
    <property type="nucleotide sequence ID" value="NZ_JADQDK010000001.1"/>
</dbReference>
<dbReference type="EMBL" id="JADQDK010000001">
    <property type="protein sequence ID" value="MBW0133838.1"/>
    <property type="molecule type" value="Genomic_DNA"/>
</dbReference>
<proteinExistence type="predicted"/>
<dbReference type="InterPro" id="IPR006016">
    <property type="entry name" value="UspA"/>
</dbReference>
<feature type="domain" description="UspA" evidence="2">
    <location>
        <begin position="6"/>
        <end position="128"/>
    </location>
</feature>
<accession>A0ABS6UNK3</accession>
<keyword evidence="4" id="KW-1185">Reference proteome</keyword>
<sequence>MTGPARPVVAGADGSAASMLAVAWAAAEASRRGLPLTIAHVTGTRPDGPLLAESIVDDARELARSVAPRLAVRTVVRDGDPVEILTDLGRDCALLVVGHRGSDGHPGPGPGSTSEAVARTAPVTVAVVGMDEDRFPLERCTGPALPPPSAVRLDRPSTVPGPARTRVEAP</sequence>
<feature type="region of interest" description="Disordered" evidence="1">
    <location>
        <begin position="140"/>
        <end position="170"/>
    </location>
</feature>
<evidence type="ECO:0000313" key="4">
    <source>
        <dbReference type="Proteomes" id="UP000694287"/>
    </source>
</evidence>
<organism evidence="3 4">
    <name type="scientific">Pseudonocardia abyssalis</name>
    <dbReference type="NCBI Taxonomy" id="2792008"/>
    <lineage>
        <taxon>Bacteria</taxon>
        <taxon>Bacillati</taxon>
        <taxon>Actinomycetota</taxon>
        <taxon>Actinomycetes</taxon>
        <taxon>Pseudonocardiales</taxon>
        <taxon>Pseudonocardiaceae</taxon>
        <taxon>Pseudonocardia</taxon>
    </lineage>
</organism>
<dbReference type="Proteomes" id="UP000694287">
    <property type="component" value="Unassembled WGS sequence"/>
</dbReference>
<reference evidence="3 4" key="1">
    <citation type="submission" date="2020-11" db="EMBL/GenBank/DDBJ databases">
        <title>Pseudonocardia abyssalis sp. nov. and Pseudonocardia oceani sp. nov., description and phylogenomic analysis of two novel actinomycetes isolated from the deep Southern Ocean.</title>
        <authorList>
            <person name="Parra J."/>
        </authorList>
    </citation>
    <scope>NUCLEOTIDE SEQUENCE [LARGE SCALE GENOMIC DNA]</scope>
    <source>
        <strain evidence="3 4">KRD-168</strain>
    </source>
</reference>
<evidence type="ECO:0000313" key="3">
    <source>
        <dbReference type="EMBL" id="MBW0133838.1"/>
    </source>
</evidence>
<name>A0ABS6UNK3_9PSEU</name>
<protein>
    <submittedName>
        <fullName evidence="3">Universal stress protein</fullName>
    </submittedName>
</protein>
<comment type="caution">
    <text evidence="3">The sequence shown here is derived from an EMBL/GenBank/DDBJ whole genome shotgun (WGS) entry which is preliminary data.</text>
</comment>
<evidence type="ECO:0000259" key="2">
    <source>
        <dbReference type="Pfam" id="PF00582"/>
    </source>
</evidence>